<comment type="caution">
    <text evidence="2">The sequence shown here is derived from an EMBL/GenBank/DDBJ whole genome shotgun (WGS) entry which is preliminary data.</text>
</comment>
<evidence type="ECO:0000259" key="1">
    <source>
        <dbReference type="Pfam" id="PF01656"/>
    </source>
</evidence>
<evidence type="ECO:0000313" key="2">
    <source>
        <dbReference type="EMBL" id="MBL4951474.1"/>
    </source>
</evidence>
<sequence length="118" mass="13067">MRDTFALLGDTAYRLRAVATLLDVSENTLRSYLKESKLEIRRQSDDKPGSPPIRLFSIQNVFDLAAWRREKGYVKPLSPSPIVISVDIIKGGTGKSTTTAELGVLLSLAGYRVLMIDL</sequence>
<dbReference type="EMBL" id="JAESWB010000039">
    <property type="protein sequence ID" value="MBL4951474.1"/>
    <property type="molecule type" value="Genomic_DNA"/>
</dbReference>
<name>A0ABS1TJH3_9BACI</name>
<evidence type="ECO:0000313" key="3">
    <source>
        <dbReference type="Proteomes" id="UP000623967"/>
    </source>
</evidence>
<dbReference type="Proteomes" id="UP000623967">
    <property type="component" value="Unassembled WGS sequence"/>
</dbReference>
<organism evidence="2 3">
    <name type="scientific">Neobacillus paridis</name>
    <dbReference type="NCBI Taxonomy" id="2803862"/>
    <lineage>
        <taxon>Bacteria</taxon>
        <taxon>Bacillati</taxon>
        <taxon>Bacillota</taxon>
        <taxon>Bacilli</taxon>
        <taxon>Bacillales</taxon>
        <taxon>Bacillaceae</taxon>
        <taxon>Neobacillus</taxon>
    </lineage>
</organism>
<keyword evidence="3" id="KW-1185">Reference proteome</keyword>
<dbReference type="SUPFAM" id="SSF52540">
    <property type="entry name" value="P-loop containing nucleoside triphosphate hydrolases"/>
    <property type="match status" value="1"/>
</dbReference>
<dbReference type="InterPro" id="IPR027417">
    <property type="entry name" value="P-loop_NTPase"/>
</dbReference>
<reference evidence="2 3" key="1">
    <citation type="submission" date="2021-01" db="EMBL/GenBank/DDBJ databases">
        <title>Genome public.</title>
        <authorList>
            <person name="Liu C."/>
            <person name="Sun Q."/>
        </authorList>
    </citation>
    <scope>NUCLEOTIDE SEQUENCE [LARGE SCALE GENOMIC DNA]</scope>
    <source>
        <strain evidence="2 3">YIM B02564</strain>
    </source>
</reference>
<accession>A0ABS1TJH3</accession>
<dbReference type="RefSeq" id="WP_202652772.1">
    <property type="nucleotide sequence ID" value="NZ_JAESWB010000039.1"/>
</dbReference>
<proteinExistence type="predicted"/>
<dbReference type="Pfam" id="PF01656">
    <property type="entry name" value="CbiA"/>
    <property type="match status" value="1"/>
</dbReference>
<feature type="domain" description="CobQ/CobB/MinD/ParA nucleotide binding" evidence="1">
    <location>
        <begin position="89"/>
        <end position="118"/>
    </location>
</feature>
<dbReference type="Gene3D" id="3.40.50.300">
    <property type="entry name" value="P-loop containing nucleotide triphosphate hydrolases"/>
    <property type="match status" value="1"/>
</dbReference>
<protein>
    <submittedName>
        <fullName evidence="2">AAA family ATPase</fullName>
    </submittedName>
</protein>
<dbReference type="InterPro" id="IPR002586">
    <property type="entry name" value="CobQ/CobB/MinD/ParA_Nub-bd_dom"/>
</dbReference>
<feature type="non-terminal residue" evidence="2">
    <location>
        <position position="118"/>
    </location>
</feature>
<gene>
    <name evidence="2" type="ORF">JK635_04360</name>
</gene>